<dbReference type="Pfam" id="PF13456">
    <property type="entry name" value="RVT_3"/>
    <property type="match status" value="1"/>
</dbReference>
<dbReference type="Gene3D" id="3.30.420.10">
    <property type="entry name" value="Ribonuclease H-like superfamily/Ribonuclease H"/>
    <property type="match status" value="1"/>
</dbReference>
<dbReference type="PANTHER" id="PTHR47723">
    <property type="entry name" value="OS05G0353850 PROTEIN"/>
    <property type="match status" value="1"/>
</dbReference>
<dbReference type="SUPFAM" id="SSF53098">
    <property type="entry name" value="Ribonuclease H-like"/>
    <property type="match status" value="1"/>
</dbReference>
<dbReference type="AlphaFoldDB" id="A0A843TJD4"/>
<comment type="caution">
    <text evidence="2">The sequence shown here is derived from an EMBL/GenBank/DDBJ whole genome shotgun (WGS) entry which is preliminary data.</text>
</comment>
<dbReference type="PROSITE" id="PS50879">
    <property type="entry name" value="RNASE_H_1"/>
    <property type="match status" value="1"/>
</dbReference>
<dbReference type="GO" id="GO:0004523">
    <property type="term" value="F:RNA-DNA hybrid ribonuclease activity"/>
    <property type="evidence" value="ECO:0007669"/>
    <property type="project" value="InterPro"/>
</dbReference>
<feature type="domain" description="RNase H type-1" evidence="1">
    <location>
        <begin position="91"/>
        <end position="220"/>
    </location>
</feature>
<dbReference type="Proteomes" id="UP000652761">
    <property type="component" value="Unassembled WGS sequence"/>
</dbReference>
<dbReference type="InterPro" id="IPR002156">
    <property type="entry name" value="RNaseH_domain"/>
</dbReference>
<reference evidence="2" key="1">
    <citation type="submission" date="2017-07" db="EMBL/GenBank/DDBJ databases">
        <title>Taro Niue Genome Assembly and Annotation.</title>
        <authorList>
            <person name="Atibalentja N."/>
            <person name="Keating K."/>
            <person name="Fields C.J."/>
        </authorList>
    </citation>
    <scope>NUCLEOTIDE SEQUENCE</scope>
    <source>
        <strain evidence="2">Niue_2</strain>
        <tissue evidence="2">Leaf</tissue>
    </source>
</reference>
<name>A0A843TJD4_COLES</name>
<accession>A0A843TJD4</accession>
<evidence type="ECO:0000313" key="3">
    <source>
        <dbReference type="Proteomes" id="UP000652761"/>
    </source>
</evidence>
<dbReference type="InterPro" id="IPR044730">
    <property type="entry name" value="RNase_H-like_dom_plant"/>
</dbReference>
<proteinExistence type="predicted"/>
<dbReference type="PANTHER" id="PTHR47723:SF19">
    <property type="entry name" value="POLYNUCLEOTIDYL TRANSFERASE, RIBONUCLEASE H-LIKE SUPERFAMILY PROTEIN"/>
    <property type="match status" value="1"/>
</dbReference>
<dbReference type="InterPro" id="IPR012337">
    <property type="entry name" value="RNaseH-like_sf"/>
</dbReference>
<evidence type="ECO:0000259" key="1">
    <source>
        <dbReference type="PROSITE" id="PS50879"/>
    </source>
</evidence>
<gene>
    <name evidence="2" type="ORF">Taro_001904</name>
</gene>
<dbReference type="GO" id="GO:0003676">
    <property type="term" value="F:nucleic acid binding"/>
    <property type="evidence" value="ECO:0007669"/>
    <property type="project" value="InterPro"/>
</dbReference>
<dbReference type="CDD" id="cd06222">
    <property type="entry name" value="RNase_H_like"/>
    <property type="match status" value="1"/>
</dbReference>
<organism evidence="2 3">
    <name type="scientific">Colocasia esculenta</name>
    <name type="common">Wild taro</name>
    <name type="synonym">Arum esculentum</name>
    <dbReference type="NCBI Taxonomy" id="4460"/>
    <lineage>
        <taxon>Eukaryota</taxon>
        <taxon>Viridiplantae</taxon>
        <taxon>Streptophyta</taxon>
        <taxon>Embryophyta</taxon>
        <taxon>Tracheophyta</taxon>
        <taxon>Spermatophyta</taxon>
        <taxon>Magnoliopsida</taxon>
        <taxon>Liliopsida</taxon>
        <taxon>Araceae</taxon>
        <taxon>Aroideae</taxon>
        <taxon>Colocasieae</taxon>
        <taxon>Colocasia</taxon>
    </lineage>
</organism>
<sequence length="306" mass="34232">MFSSNCHTASGFISTYVVLLKLWEIWKFRCAKHFDSRTKSVKSIISDIRSAANVAVQGMIFKKECSFVLQQFGFKPTVKLKVPKLVRWIPPQYGFNLNVDGACKGNTGPCGGGGFIRDSNGDIHSGFTFFYGQGNNMIAEVRTLCDGLRLAEHHRLSTSTVNSDSLVLVQSFYSDKCPSWTCSWWWRIARSFLHKLNIKVVHAYREANRVEDSLASFACERGDSSVYECVKYSGGLCVAEFGCAAAIPECLSSQVSQVLCEPGTSWFVVLRVCPGTVCTVEVCVVFLDTLIPMFELYVRLRERRQG</sequence>
<dbReference type="OrthoDB" id="597234at2759"/>
<protein>
    <recommendedName>
        <fullName evidence="1">RNase H type-1 domain-containing protein</fullName>
    </recommendedName>
</protein>
<dbReference type="EMBL" id="NMUH01000042">
    <property type="protein sequence ID" value="MQL69593.1"/>
    <property type="molecule type" value="Genomic_DNA"/>
</dbReference>
<dbReference type="InterPro" id="IPR036397">
    <property type="entry name" value="RNaseH_sf"/>
</dbReference>
<dbReference type="InterPro" id="IPR053151">
    <property type="entry name" value="RNase_H-like"/>
</dbReference>
<keyword evidence="3" id="KW-1185">Reference proteome</keyword>
<evidence type="ECO:0000313" key="2">
    <source>
        <dbReference type="EMBL" id="MQL69593.1"/>
    </source>
</evidence>